<evidence type="ECO:0000256" key="3">
    <source>
        <dbReference type="ARBA" id="ARBA00023125"/>
    </source>
</evidence>
<protein>
    <submittedName>
        <fullName evidence="6">IS4 family transposase</fullName>
    </submittedName>
</protein>
<sequence length="440" mass="51119">MNTKDVVSKFDSLINRLEQSKEKFSIHPEKDFSRNRKISFGFIVRSILSFGGSTLTNELLRMGKYSPDSPSPSAFIQQRSKISHTAFTKLFHMGNLAFDQDLRYKGYRLMAVDGSHVQVPNNPDDPDSYVKCTENERPHNEFHLNAMMDILQGIYTDAVIQKYRTQNEDRALIEMAERSQNADSIAICDRGYESYNNMAHLQICGWKYIMRIKEPGRYGIASGLQLPDCDEYDLPIHLSLTRRKNRETKELLKDRNRYRYIPGSVGFDYLPSKNKHGDPVCFFTLDFRVVRIQTGDGLYELLVTNLPASDFPTEELRKLYALRWGIETSFRDLKYIVGMLKFHSRKSDFVTQEIYANLIMYNLTQIIAGCVQVPSKKRKYEYKVRFSATVNIARSLLLKDVSPPDAETLLRRMITPVRPNRSYSRKPRTKARIQFVYRIS</sequence>
<evidence type="ECO:0000313" key="6">
    <source>
        <dbReference type="EMBL" id="RHJ89238.1"/>
    </source>
</evidence>
<accession>A0A415E681</accession>
<evidence type="ECO:0000313" key="7">
    <source>
        <dbReference type="Proteomes" id="UP000284841"/>
    </source>
</evidence>
<dbReference type="GO" id="GO:0003677">
    <property type="term" value="F:DNA binding"/>
    <property type="evidence" value="ECO:0007669"/>
    <property type="project" value="UniProtKB-KW"/>
</dbReference>
<comment type="similarity">
    <text evidence="1">Belongs to the transposase 11 family.</text>
</comment>
<dbReference type="OrthoDB" id="9794050at2"/>
<keyword evidence="3" id="KW-0238">DNA-binding</keyword>
<dbReference type="Proteomes" id="UP000284841">
    <property type="component" value="Unassembled WGS sequence"/>
</dbReference>
<dbReference type="InterPro" id="IPR002559">
    <property type="entry name" value="Transposase_11"/>
</dbReference>
<dbReference type="Gene3D" id="3.90.350.10">
    <property type="entry name" value="Transposase Inhibitor Protein From Tn5, Chain A, domain 1"/>
    <property type="match status" value="1"/>
</dbReference>
<evidence type="ECO:0000256" key="2">
    <source>
        <dbReference type="ARBA" id="ARBA00022578"/>
    </source>
</evidence>
<evidence type="ECO:0000256" key="1">
    <source>
        <dbReference type="ARBA" id="ARBA00010075"/>
    </source>
</evidence>
<dbReference type="STRING" id="1776384.GCA_900086585_02537"/>
<evidence type="ECO:0000259" key="5">
    <source>
        <dbReference type="Pfam" id="PF01609"/>
    </source>
</evidence>
<dbReference type="NCBIfam" id="NF033592">
    <property type="entry name" value="transpos_IS4_1"/>
    <property type="match status" value="1"/>
</dbReference>
<comment type="caution">
    <text evidence="6">The sequence shown here is derived from an EMBL/GenBank/DDBJ whole genome shotgun (WGS) entry which is preliminary data.</text>
</comment>
<keyword evidence="2" id="KW-0815">Transposition</keyword>
<dbReference type="AlphaFoldDB" id="A0A415E681"/>
<dbReference type="SUPFAM" id="SSF53098">
    <property type="entry name" value="Ribonuclease H-like"/>
    <property type="match status" value="1"/>
</dbReference>
<dbReference type="InterPro" id="IPR012337">
    <property type="entry name" value="RNaseH-like_sf"/>
</dbReference>
<gene>
    <name evidence="6" type="ORF">DW099_01300</name>
</gene>
<dbReference type="InterPro" id="IPR047952">
    <property type="entry name" value="Transpos_IS4"/>
</dbReference>
<dbReference type="RefSeq" id="WP_118333334.1">
    <property type="nucleotide sequence ID" value="NZ_AP025567.1"/>
</dbReference>
<name>A0A415E681_9FIRM</name>
<keyword evidence="4" id="KW-0233">DNA recombination</keyword>
<dbReference type="Pfam" id="PF01609">
    <property type="entry name" value="DDE_Tnp_1"/>
    <property type="match status" value="1"/>
</dbReference>
<keyword evidence="7" id="KW-1185">Reference proteome</keyword>
<evidence type="ECO:0000256" key="4">
    <source>
        <dbReference type="ARBA" id="ARBA00023172"/>
    </source>
</evidence>
<dbReference type="PANTHER" id="PTHR33258">
    <property type="entry name" value="TRANSPOSASE INSL FOR INSERTION SEQUENCE ELEMENT IS186A-RELATED"/>
    <property type="match status" value="1"/>
</dbReference>
<dbReference type="EMBL" id="QRMS01000001">
    <property type="protein sequence ID" value="RHJ89238.1"/>
    <property type="molecule type" value="Genomic_DNA"/>
</dbReference>
<feature type="domain" description="Transposase IS4-like" evidence="5">
    <location>
        <begin position="106"/>
        <end position="363"/>
    </location>
</feature>
<dbReference type="PANTHER" id="PTHR33258:SF1">
    <property type="entry name" value="TRANSPOSASE INSL FOR INSERTION SEQUENCE ELEMENT IS186A-RELATED"/>
    <property type="match status" value="1"/>
</dbReference>
<dbReference type="GO" id="GO:0004803">
    <property type="term" value="F:transposase activity"/>
    <property type="evidence" value="ECO:0007669"/>
    <property type="project" value="InterPro"/>
</dbReference>
<organism evidence="6 7">
    <name type="scientific">Emergencia timonensis</name>
    <dbReference type="NCBI Taxonomy" id="1776384"/>
    <lineage>
        <taxon>Bacteria</taxon>
        <taxon>Bacillati</taxon>
        <taxon>Bacillota</taxon>
        <taxon>Clostridia</taxon>
        <taxon>Peptostreptococcales</taxon>
        <taxon>Anaerovoracaceae</taxon>
        <taxon>Emergencia</taxon>
    </lineage>
</organism>
<proteinExistence type="inferred from homology"/>
<dbReference type="GO" id="GO:0006313">
    <property type="term" value="P:DNA transposition"/>
    <property type="evidence" value="ECO:0007669"/>
    <property type="project" value="InterPro"/>
</dbReference>
<reference evidence="6 7" key="1">
    <citation type="submission" date="2018-08" db="EMBL/GenBank/DDBJ databases">
        <title>A genome reference for cultivated species of the human gut microbiota.</title>
        <authorList>
            <person name="Zou Y."/>
            <person name="Xue W."/>
            <person name="Luo G."/>
        </authorList>
    </citation>
    <scope>NUCLEOTIDE SEQUENCE [LARGE SCALE GENOMIC DNA]</scope>
    <source>
        <strain evidence="6 7">AM07-24</strain>
    </source>
</reference>